<dbReference type="InterPro" id="IPR011256">
    <property type="entry name" value="Reg_factor_effector_dom_sf"/>
</dbReference>
<sequence length="34" mass="4003">MSGYEYADAPDIELYLNEDPTNAKFEVWVPIRKK</sequence>
<dbReference type="AlphaFoldDB" id="A0A1L3NB49"/>
<dbReference type="Gene3D" id="3.20.80.10">
    <property type="entry name" value="Regulatory factor, effector binding domain"/>
    <property type="match status" value="1"/>
</dbReference>
<feature type="domain" description="GyrI-like small molecule binding" evidence="1">
    <location>
        <begin position="2"/>
        <end position="32"/>
    </location>
</feature>
<protein>
    <submittedName>
        <fullName evidence="2">GyrI-like small molecule binding domain protein</fullName>
    </submittedName>
</protein>
<dbReference type="EMBL" id="CP013243">
    <property type="protein sequence ID" value="APH13344.1"/>
    <property type="molecule type" value="Genomic_DNA"/>
</dbReference>
<accession>A0A1L3NB49</accession>
<dbReference type="InterPro" id="IPR029442">
    <property type="entry name" value="GyrI-like"/>
</dbReference>
<name>A0A1L3NB49_CLOSG</name>
<proteinExistence type="predicted"/>
<gene>
    <name evidence="2" type="ORF">NPD5_682</name>
</gene>
<evidence type="ECO:0000313" key="2">
    <source>
        <dbReference type="EMBL" id="APH13344.1"/>
    </source>
</evidence>
<reference evidence="2 3" key="1">
    <citation type="submission" date="2015-11" db="EMBL/GenBank/DDBJ databases">
        <authorList>
            <person name="Hill K.K."/>
            <person name="Shirey T.B."/>
            <person name="Raphael B."/>
            <person name="Daligault H.E."/>
            <person name="Davenport K.W."/>
            <person name="Bruce D.C."/>
            <person name="Foley B.T."/>
            <person name="Johnson S.L."/>
        </authorList>
    </citation>
    <scope>NUCLEOTIDE SEQUENCE [LARGE SCALE GENOMIC DNA]</scope>
    <source>
        <strain evidence="2 3">CDC_1632</strain>
    </source>
</reference>
<dbReference type="SUPFAM" id="SSF55136">
    <property type="entry name" value="Probable bacterial effector-binding domain"/>
    <property type="match status" value="1"/>
</dbReference>
<evidence type="ECO:0000313" key="3">
    <source>
        <dbReference type="Proteomes" id="UP000182204"/>
    </source>
</evidence>
<organism evidence="2 3">
    <name type="scientific">Clostridium sporogenes</name>
    <dbReference type="NCBI Taxonomy" id="1509"/>
    <lineage>
        <taxon>Bacteria</taxon>
        <taxon>Bacillati</taxon>
        <taxon>Bacillota</taxon>
        <taxon>Clostridia</taxon>
        <taxon>Eubacteriales</taxon>
        <taxon>Clostridiaceae</taxon>
        <taxon>Clostridium</taxon>
    </lineage>
</organism>
<evidence type="ECO:0000259" key="1">
    <source>
        <dbReference type="Pfam" id="PF06445"/>
    </source>
</evidence>
<dbReference type="Pfam" id="PF06445">
    <property type="entry name" value="GyrI-like"/>
    <property type="match status" value="1"/>
</dbReference>
<dbReference type="Proteomes" id="UP000182204">
    <property type="component" value="Chromosome"/>
</dbReference>